<reference evidence="4" key="1">
    <citation type="submission" date="2019-11" db="EMBL/GenBank/DDBJ databases">
        <title>Isolation and characterization of two novel species in the genus Thiomicrorhabdus.</title>
        <authorList>
            <person name="Mochizuki J."/>
            <person name="Kojima H."/>
            <person name="Fukui M."/>
        </authorList>
    </citation>
    <scope>NUCLEOTIDE SEQUENCE [LARGE SCALE GENOMIC DNA]</scope>
    <source>
        <strain evidence="4">AkT22</strain>
    </source>
</reference>
<keyword evidence="2" id="KW-0732">Signal</keyword>
<keyword evidence="4" id="KW-1185">Reference proteome</keyword>
<protein>
    <submittedName>
        <fullName evidence="3">Uncharacterized protein</fullName>
    </submittedName>
</protein>
<feature type="region of interest" description="Disordered" evidence="1">
    <location>
        <begin position="31"/>
        <end position="70"/>
    </location>
</feature>
<dbReference type="KEGG" id="tzo:THMIRHAT_23660"/>
<feature type="compositionally biased region" description="Polar residues" evidence="1">
    <location>
        <begin position="31"/>
        <end position="48"/>
    </location>
</feature>
<proteinExistence type="predicted"/>
<evidence type="ECO:0000313" key="3">
    <source>
        <dbReference type="EMBL" id="BBP44620.1"/>
    </source>
</evidence>
<organism evidence="3 4">
    <name type="scientific">Thiosulfativibrio zosterae</name>
    <dbReference type="NCBI Taxonomy" id="2675053"/>
    <lineage>
        <taxon>Bacteria</taxon>
        <taxon>Pseudomonadati</taxon>
        <taxon>Pseudomonadota</taxon>
        <taxon>Gammaproteobacteria</taxon>
        <taxon>Thiotrichales</taxon>
        <taxon>Piscirickettsiaceae</taxon>
        <taxon>Thiosulfativibrio</taxon>
    </lineage>
</organism>
<feature type="compositionally biased region" description="Polar residues" evidence="1">
    <location>
        <begin position="56"/>
        <end position="69"/>
    </location>
</feature>
<name>A0A6F8PRK6_9GAMM</name>
<gene>
    <name evidence="3" type="ORF">THMIRHAT_23660</name>
</gene>
<dbReference type="EMBL" id="AP021888">
    <property type="protein sequence ID" value="BBP44620.1"/>
    <property type="molecule type" value="Genomic_DNA"/>
</dbReference>
<evidence type="ECO:0000256" key="1">
    <source>
        <dbReference type="SAM" id="MobiDB-lite"/>
    </source>
</evidence>
<dbReference type="Proteomes" id="UP000501466">
    <property type="component" value="Chromosome"/>
</dbReference>
<accession>A0A6F8PRK6</accession>
<feature type="signal peptide" evidence="2">
    <location>
        <begin position="1"/>
        <end position="29"/>
    </location>
</feature>
<dbReference type="AlphaFoldDB" id="A0A6F8PRK6"/>
<evidence type="ECO:0000256" key="2">
    <source>
        <dbReference type="SAM" id="SignalP"/>
    </source>
</evidence>
<feature type="chain" id="PRO_5026071602" evidence="2">
    <location>
        <begin position="30"/>
        <end position="169"/>
    </location>
</feature>
<evidence type="ECO:0000313" key="4">
    <source>
        <dbReference type="Proteomes" id="UP000501466"/>
    </source>
</evidence>
<sequence>MKMKNKPTQKLIHACLVGGLLMGMSQANAQNWPQSEDTYRSTQQSPQWIEQKAAPSVQQNTAPMTQQAPAPQFYGQPMPYGYGAPMNGYPGYPAPAYGGYGYPGYPVNNGYGSPQGWNNGPRPPFFGNNGFGPWNGSNFPQMPDMGNMPNMEMPSPSFTFPTMNMPFWN</sequence>